<evidence type="ECO:0000256" key="4">
    <source>
        <dbReference type="ARBA" id="ARBA00022741"/>
    </source>
</evidence>
<dbReference type="PANTHER" id="PTHR42734:SF5">
    <property type="entry name" value="IRON TRANSPORT SYSTEM ATP-BINDING PROTEIN HI_0361-RELATED"/>
    <property type="match status" value="1"/>
</dbReference>
<accession>A0A1N6HWP9</accession>
<dbReference type="Proteomes" id="UP000185062">
    <property type="component" value="Unassembled WGS sequence"/>
</dbReference>
<keyword evidence="8" id="KW-1185">Reference proteome</keyword>
<evidence type="ECO:0000256" key="5">
    <source>
        <dbReference type="ARBA" id="ARBA00022840"/>
    </source>
</evidence>
<keyword evidence="3" id="KW-1003">Cell membrane</keyword>
<proteinExistence type="inferred from homology"/>
<dbReference type="Gene3D" id="3.40.50.300">
    <property type="entry name" value="P-loop containing nucleotide triphosphate hydrolases"/>
    <property type="match status" value="1"/>
</dbReference>
<dbReference type="PANTHER" id="PTHR42734">
    <property type="entry name" value="METAL TRANSPORT SYSTEM ATP-BINDING PROTEIN TM_0124-RELATED"/>
    <property type="match status" value="1"/>
</dbReference>
<dbReference type="PROSITE" id="PS50893">
    <property type="entry name" value="ABC_TRANSPORTER_2"/>
    <property type="match status" value="1"/>
</dbReference>
<organism evidence="7 8">
    <name type="scientific">Nitrosomonas cryotolerans ATCC 49181</name>
    <dbReference type="NCBI Taxonomy" id="1131553"/>
    <lineage>
        <taxon>Bacteria</taxon>
        <taxon>Pseudomonadati</taxon>
        <taxon>Pseudomonadota</taxon>
        <taxon>Betaproteobacteria</taxon>
        <taxon>Nitrosomonadales</taxon>
        <taxon>Nitrosomonadaceae</taxon>
        <taxon>Nitrosomonas</taxon>
    </lineage>
</organism>
<feature type="domain" description="ABC transporter" evidence="6">
    <location>
        <begin position="5"/>
        <end position="238"/>
    </location>
</feature>
<evidence type="ECO:0000256" key="2">
    <source>
        <dbReference type="ARBA" id="ARBA00022448"/>
    </source>
</evidence>
<dbReference type="STRING" id="44575.SAMN05216419_101349"/>
<dbReference type="GO" id="GO:0005524">
    <property type="term" value="F:ATP binding"/>
    <property type="evidence" value="ECO:0007669"/>
    <property type="project" value="UniProtKB-KW"/>
</dbReference>
<sequence>MSAAVSLSNVTTGYEHNVTFSHVSLEIPAGRFAGIVGPTGCGKTTLLKTILGRQVTFSGDVQVNGSSVGHIHPGAIGYVPQLGSVDWKFPVTVKEVIMMGLYTNRRIWPWPSKEESKRVHDLADRLGIYSCLHHHIVHTSGGQRQRAFLARALINNPQLLILDEPTSGVDIKTQHEILHLLSDINGEGITILLTTHDLNAVASHLPWVICFNHGVIAEGRPCDIFTNEVLTKTYGGDIVIIKHGDYFLIANNTPLHLTGNSG</sequence>
<dbReference type="SUPFAM" id="SSF52540">
    <property type="entry name" value="P-loop containing nucleoside triphosphate hydrolases"/>
    <property type="match status" value="1"/>
</dbReference>
<dbReference type="CDD" id="cd03235">
    <property type="entry name" value="ABC_Metallic_Cations"/>
    <property type="match status" value="1"/>
</dbReference>
<name>A0A1N6HWP9_9PROT</name>
<evidence type="ECO:0000259" key="6">
    <source>
        <dbReference type="PROSITE" id="PS50893"/>
    </source>
</evidence>
<dbReference type="SMART" id="SM00382">
    <property type="entry name" value="AAA"/>
    <property type="match status" value="1"/>
</dbReference>
<dbReference type="InterPro" id="IPR003439">
    <property type="entry name" value="ABC_transporter-like_ATP-bd"/>
</dbReference>
<dbReference type="eggNOG" id="COG1121">
    <property type="taxonomic scope" value="Bacteria"/>
</dbReference>
<evidence type="ECO:0000313" key="8">
    <source>
        <dbReference type="Proteomes" id="UP000185062"/>
    </source>
</evidence>
<gene>
    <name evidence="7" type="ORF">SAMN02743940_1405</name>
</gene>
<keyword evidence="5 7" id="KW-0067">ATP-binding</keyword>
<dbReference type="InterPro" id="IPR003593">
    <property type="entry name" value="AAA+_ATPase"/>
</dbReference>
<keyword evidence="3" id="KW-0472">Membrane</keyword>
<keyword evidence="4" id="KW-0547">Nucleotide-binding</keyword>
<evidence type="ECO:0000313" key="7">
    <source>
        <dbReference type="EMBL" id="SIO24150.1"/>
    </source>
</evidence>
<dbReference type="EMBL" id="FSRO01000001">
    <property type="protein sequence ID" value="SIO24150.1"/>
    <property type="molecule type" value="Genomic_DNA"/>
</dbReference>
<dbReference type="InterPro" id="IPR027417">
    <property type="entry name" value="P-loop_NTPase"/>
</dbReference>
<reference evidence="7 8" key="1">
    <citation type="submission" date="2016-12" db="EMBL/GenBank/DDBJ databases">
        <authorList>
            <person name="Song W.-J."/>
            <person name="Kurnit D.M."/>
        </authorList>
    </citation>
    <scope>NUCLEOTIDE SEQUENCE [LARGE SCALE GENOMIC DNA]</scope>
    <source>
        <strain evidence="7 8">ATCC 49181</strain>
    </source>
</reference>
<comment type="similarity">
    <text evidence="1">Belongs to the ABC transporter superfamily.</text>
</comment>
<dbReference type="GO" id="GO:0016887">
    <property type="term" value="F:ATP hydrolysis activity"/>
    <property type="evidence" value="ECO:0007669"/>
    <property type="project" value="InterPro"/>
</dbReference>
<dbReference type="InterPro" id="IPR050153">
    <property type="entry name" value="Metal_Ion_Import_ABC"/>
</dbReference>
<protein>
    <submittedName>
        <fullName evidence="7">Zinc/manganese transport system ATP-binding protein</fullName>
    </submittedName>
</protein>
<evidence type="ECO:0000256" key="3">
    <source>
        <dbReference type="ARBA" id="ARBA00022475"/>
    </source>
</evidence>
<dbReference type="AlphaFoldDB" id="A0A1N6HWP9"/>
<evidence type="ECO:0000256" key="1">
    <source>
        <dbReference type="ARBA" id="ARBA00005417"/>
    </source>
</evidence>
<keyword evidence="2" id="KW-0813">Transport</keyword>
<dbReference type="Pfam" id="PF00005">
    <property type="entry name" value="ABC_tran"/>
    <property type="match status" value="1"/>
</dbReference>
<dbReference type="RefSeq" id="WP_028461133.1">
    <property type="nucleotide sequence ID" value="NZ_FSRO01000001.1"/>
</dbReference>